<keyword evidence="2" id="KW-1185">Reference proteome</keyword>
<evidence type="ECO:0000313" key="1">
    <source>
        <dbReference type="EMBL" id="MFC4623092.1"/>
    </source>
</evidence>
<accession>A0ABV9GYQ5</accession>
<dbReference type="RefSeq" id="WP_377726998.1">
    <property type="nucleotide sequence ID" value="NZ_JBHSEW010000011.1"/>
</dbReference>
<protein>
    <recommendedName>
        <fullName evidence="3">CopG family transcriptional regulator</fullName>
    </recommendedName>
</protein>
<comment type="caution">
    <text evidence="1">The sequence shown here is derived from an EMBL/GenBank/DDBJ whole genome shotgun (WGS) entry which is preliminary data.</text>
</comment>
<dbReference type="EMBL" id="JBHSEW010000011">
    <property type="protein sequence ID" value="MFC4623092.1"/>
    <property type="molecule type" value="Genomic_DNA"/>
</dbReference>
<dbReference type="Proteomes" id="UP001595967">
    <property type="component" value="Unassembled WGS sequence"/>
</dbReference>
<name>A0ABV9GYQ5_9BURK</name>
<evidence type="ECO:0000313" key="2">
    <source>
        <dbReference type="Proteomes" id="UP001595967"/>
    </source>
</evidence>
<proteinExistence type="predicted"/>
<gene>
    <name evidence="1" type="ORF">ACFO3A_12815</name>
</gene>
<reference evidence="2" key="1">
    <citation type="journal article" date="2019" name="Int. J. Syst. Evol. Microbiol.">
        <title>The Global Catalogue of Microorganisms (GCM) 10K type strain sequencing project: providing services to taxonomists for standard genome sequencing and annotation.</title>
        <authorList>
            <consortium name="The Broad Institute Genomics Platform"/>
            <consortium name="The Broad Institute Genome Sequencing Center for Infectious Disease"/>
            <person name="Wu L."/>
            <person name="Ma J."/>
        </authorList>
    </citation>
    <scope>NUCLEOTIDE SEQUENCE [LARGE SCALE GENOMIC DNA]</scope>
    <source>
        <strain evidence="2">JCM 11650</strain>
    </source>
</reference>
<sequence length="71" mass="8045">MQTKPASTYVAPRNGQRLRTSRDEILYVRIAPPDAQEMRRLADKEDCTYAAMVRKLLGLGLRTYPSGGHRP</sequence>
<evidence type="ECO:0008006" key="3">
    <source>
        <dbReference type="Google" id="ProtNLM"/>
    </source>
</evidence>
<organism evidence="1 2">
    <name type="scientific">Comamonas nitrativorans</name>
    <dbReference type="NCBI Taxonomy" id="108437"/>
    <lineage>
        <taxon>Bacteria</taxon>
        <taxon>Pseudomonadati</taxon>
        <taxon>Pseudomonadota</taxon>
        <taxon>Betaproteobacteria</taxon>
        <taxon>Burkholderiales</taxon>
        <taxon>Comamonadaceae</taxon>
        <taxon>Comamonas</taxon>
    </lineage>
</organism>